<dbReference type="Gene3D" id="3.40.50.450">
    <property type="match status" value="1"/>
</dbReference>
<dbReference type="PATRIC" id="fig|1408281.3.peg.987"/>
<evidence type="ECO:0000313" key="5">
    <source>
        <dbReference type="Proteomes" id="UP000035337"/>
    </source>
</evidence>
<dbReference type="AlphaFoldDB" id="A0A0G3WKB3"/>
<dbReference type="GO" id="GO:0009294">
    <property type="term" value="P:DNA-mediated transformation"/>
    <property type="evidence" value="ECO:0007669"/>
    <property type="project" value="InterPro"/>
</dbReference>
<dbReference type="InterPro" id="IPR010994">
    <property type="entry name" value="RuvA_2-like"/>
</dbReference>
<dbReference type="Gene3D" id="1.10.10.10">
    <property type="entry name" value="Winged helix-like DNA-binding domain superfamily/Winged helix DNA-binding domain"/>
    <property type="match status" value="1"/>
</dbReference>
<dbReference type="Pfam" id="PF17782">
    <property type="entry name" value="WHD_DprA"/>
    <property type="match status" value="1"/>
</dbReference>
<evidence type="ECO:0000259" key="2">
    <source>
        <dbReference type="Pfam" id="PF02481"/>
    </source>
</evidence>
<evidence type="ECO:0000259" key="3">
    <source>
        <dbReference type="Pfam" id="PF17782"/>
    </source>
</evidence>
<dbReference type="PANTHER" id="PTHR43022">
    <property type="entry name" value="PROTEIN SMF"/>
    <property type="match status" value="1"/>
</dbReference>
<dbReference type="InterPro" id="IPR036388">
    <property type="entry name" value="WH-like_DNA-bd_sf"/>
</dbReference>
<feature type="domain" description="DprA winged helix" evidence="3">
    <location>
        <begin position="300"/>
        <end position="358"/>
    </location>
</feature>
<dbReference type="InterPro" id="IPR003488">
    <property type="entry name" value="DprA"/>
</dbReference>
<dbReference type="NCBIfam" id="TIGR00732">
    <property type="entry name" value="dprA"/>
    <property type="match status" value="1"/>
</dbReference>
<dbReference type="OrthoDB" id="9785707at2"/>
<dbReference type="PANTHER" id="PTHR43022:SF1">
    <property type="entry name" value="PROTEIN SMF"/>
    <property type="match status" value="1"/>
</dbReference>
<dbReference type="InterPro" id="IPR057666">
    <property type="entry name" value="DrpA_SLOG"/>
</dbReference>
<evidence type="ECO:0000256" key="1">
    <source>
        <dbReference type="ARBA" id="ARBA00006525"/>
    </source>
</evidence>
<dbReference type="Proteomes" id="UP000035337">
    <property type="component" value="Chromosome"/>
</dbReference>
<feature type="domain" description="Smf/DprA SLOG" evidence="2">
    <location>
        <begin position="79"/>
        <end position="286"/>
    </location>
</feature>
<dbReference type="Pfam" id="PF02481">
    <property type="entry name" value="DNA_processg_A"/>
    <property type="match status" value="1"/>
</dbReference>
<dbReference type="EMBL" id="CP009498">
    <property type="protein sequence ID" value="AKL98340.1"/>
    <property type="molecule type" value="Genomic_DNA"/>
</dbReference>
<organism evidence="4 5">
    <name type="scientific">Endomicrobium proavitum</name>
    <dbReference type="NCBI Taxonomy" id="1408281"/>
    <lineage>
        <taxon>Bacteria</taxon>
        <taxon>Pseudomonadati</taxon>
        <taxon>Elusimicrobiota</taxon>
        <taxon>Endomicrobiia</taxon>
        <taxon>Endomicrobiales</taxon>
        <taxon>Endomicrobiaceae</taxon>
        <taxon>Endomicrobium</taxon>
    </lineage>
</organism>
<name>A0A0G3WKB3_9BACT</name>
<dbReference type="SUPFAM" id="SSF47781">
    <property type="entry name" value="RuvA domain 2-like"/>
    <property type="match status" value="1"/>
</dbReference>
<comment type="similarity">
    <text evidence="1">Belongs to the DprA/Smf family.</text>
</comment>
<dbReference type="KEGG" id="epo:Epro_0961"/>
<sequence length="364" mass="39337">MNEEKLAVLELFLAADIGAVRFFKLLEVFGNAKNTVTASAQELMSVYGIGEKTALAVSSRKFAAMAENEIKNADKNNIKIVFYDDADYPENLKNIPDKPVVLYIKGDYIPQDFNAAAIVGSRRASAYGKNVTEEFAACFAQNNLTVISGLARGVDSYAHKAALENNGRTIAVLGNGLLVNYPPENKKLQDKIPESGAVISEFALNVQPNPGTFPRRNRIVAALSKAVLVTEAVLASGALITAKLAAQYGKDVFAVPGSIYSNLSKGTNMLLENGAFIALNPWHVTSQITGTPIYNSVSQKDAPKLTSGERKVLEFLENIQEGAHTETIAQKLNITIAQTAAILFQLEMKDLVKAAPGQIYIKVR</sequence>
<evidence type="ECO:0000313" key="4">
    <source>
        <dbReference type="EMBL" id="AKL98340.1"/>
    </source>
</evidence>
<protein>
    <submittedName>
        <fullName evidence="4">DprA-like DNA processing protein</fullName>
    </submittedName>
</protein>
<reference evidence="4 5" key="1">
    <citation type="submission" date="2014-09" db="EMBL/GenBank/DDBJ databases">
        <title>Complete genome sequence of Endomicrobium proavitum.</title>
        <authorList>
            <person name="Zheng H."/>
        </authorList>
    </citation>
    <scope>NUCLEOTIDE SEQUENCE [LARGE SCALE GENOMIC DNA]</scope>
    <source>
        <strain evidence="4 5">Rsa215</strain>
    </source>
</reference>
<dbReference type="InterPro" id="IPR041614">
    <property type="entry name" value="DprA_WH"/>
</dbReference>
<dbReference type="STRING" id="1408281.Epro_0961"/>
<accession>A0A0G3WKB3</accession>
<gene>
    <name evidence="4" type="primary">dprA</name>
    <name evidence="4" type="ORF">Epro_0961</name>
</gene>
<dbReference type="RefSeq" id="WP_052570892.1">
    <property type="nucleotide sequence ID" value="NZ_CP009498.1"/>
</dbReference>
<keyword evidence="5" id="KW-1185">Reference proteome</keyword>
<proteinExistence type="inferred from homology"/>
<dbReference type="SUPFAM" id="SSF102405">
    <property type="entry name" value="MCP/YpsA-like"/>
    <property type="match status" value="1"/>
</dbReference>